<dbReference type="GO" id="GO:0005739">
    <property type="term" value="C:mitochondrion"/>
    <property type="evidence" value="ECO:0007669"/>
    <property type="project" value="TreeGrafter"/>
</dbReference>
<keyword evidence="4 5" id="KW-0067">ATP-binding</keyword>
<comment type="similarity">
    <text evidence="1 5">Belongs to the IPP transferase family.</text>
</comment>
<dbReference type="InterPro" id="IPR027417">
    <property type="entry name" value="P-loop_NTPase"/>
</dbReference>
<reference evidence="7 8" key="1">
    <citation type="submission" date="2012-10" db="EMBL/GenBank/DDBJ databases">
        <authorList>
            <person name="Zafar N."/>
            <person name="Inman J."/>
            <person name="Hall N."/>
            <person name="Lorenzi H."/>
            <person name="Caler E."/>
        </authorList>
    </citation>
    <scope>NUCLEOTIDE SEQUENCE [LARGE SCALE GENOMIC DNA]</scope>
    <source>
        <strain evidence="7 8">IP1</strain>
    </source>
</reference>
<dbReference type="Pfam" id="PF12874">
    <property type="entry name" value="zf-met"/>
    <property type="match status" value="1"/>
</dbReference>
<evidence type="ECO:0000256" key="3">
    <source>
        <dbReference type="ARBA" id="ARBA00022741"/>
    </source>
</evidence>
<dbReference type="InterPro" id="IPR039657">
    <property type="entry name" value="Dimethylallyltransferase"/>
</dbReference>
<dbReference type="InterPro" id="IPR036236">
    <property type="entry name" value="Znf_C2H2_sf"/>
</dbReference>
<dbReference type="Gene3D" id="3.30.160.60">
    <property type="entry name" value="Classic Zinc Finger"/>
    <property type="match status" value="1"/>
</dbReference>
<dbReference type="SUPFAM" id="SSF57667">
    <property type="entry name" value="beta-beta-alpha zinc fingers"/>
    <property type="match status" value="1"/>
</dbReference>
<protein>
    <submittedName>
        <fullName evidence="7">tRNA isopentenyltransferase, putative</fullName>
        <ecNumber evidence="7">2.5.1.75</ecNumber>
    </submittedName>
</protein>
<feature type="domain" description="U1-type" evidence="6">
    <location>
        <begin position="353"/>
        <end position="387"/>
    </location>
</feature>
<evidence type="ECO:0000256" key="2">
    <source>
        <dbReference type="ARBA" id="ARBA00022679"/>
    </source>
</evidence>
<dbReference type="PANTHER" id="PTHR11088">
    <property type="entry name" value="TRNA DIMETHYLALLYLTRANSFERASE"/>
    <property type="match status" value="1"/>
</dbReference>
<dbReference type="InterPro" id="IPR013087">
    <property type="entry name" value="Znf_C2H2_type"/>
</dbReference>
<dbReference type="GO" id="GO:0005524">
    <property type="term" value="F:ATP binding"/>
    <property type="evidence" value="ECO:0007669"/>
    <property type="project" value="UniProtKB-KW"/>
</dbReference>
<dbReference type="Pfam" id="PF01715">
    <property type="entry name" value="IPPT"/>
    <property type="match status" value="1"/>
</dbReference>
<name>A0A0A1U0U3_ENTIV</name>
<proteinExistence type="inferred from homology"/>
<dbReference type="HAMAP" id="MF_00185">
    <property type="entry name" value="IPP_trans"/>
    <property type="match status" value="1"/>
</dbReference>
<dbReference type="GO" id="GO:0008270">
    <property type="term" value="F:zinc ion binding"/>
    <property type="evidence" value="ECO:0007669"/>
    <property type="project" value="InterPro"/>
</dbReference>
<dbReference type="Proteomes" id="UP000014680">
    <property type="component" value="Unassembled WGS sequence"/>
</dbReference>
<organism evidence="7 8">
    <name type="scientific">Entamoeba invadens IP1</name>
    <dbReference type="NCBI Taxonomy" id="370355"/>
    <lineage>
        <taxon>Eukaryota</taxon>
        <taxon>Amoebozoa</taxon>
        <taxon>Evosea</taxon>
        <taxon>Archamoebae</taxon>
        <taxon>Mastigamoebida</taxon>
        <taxon>Entamoebidae</taxon>
        <taxon>Entamoeba</taxon>
    </lineage>
</organism>
<evidence type="ECO:0000259" key="6">
    <source>
        <dbReference type="SMART" id="SM00451"/>
    </source>
</evidence>
<evidence type="ECO:0000256" key="4">
    <source>
        <dbReference type="ARBA" id="ARBA00022840"/>
    </source>
</evidence>
<evidence type="ECO:0000313" key="8">
    <source>
        <dbReference type="Proteomes" id="UP000014680"/>
    </source>
</evidence>
<dbReference type="InterPro" id="IPR003604">
    <property type="entry name" value="Matrin/U1-like-C_Znf_C2H2"/>
</dbReference>
<dbReference type="NCBIfam" id="TIGR00174">
    <property type="entry name" value="miaA"/>
    <property type="match status" value="1"/>
</dbReference>
<dbReference type="EMBL" id="KB206860">
    <property type="protein sequence ID" value="ELP87519.1"/>
    <property type="molecule type" value="Genomic_DNA"/>
</dbReference>
<evidence type="ECO:0000256" key="5">
    <source>
        <dbReference type="RuleBase" id="RU003785"/>
    </source>
</evidence>
<sequence length="394" mass="45733">MSTYDSKQSQQIIVVVGATASGKSSVAHLLCEQFNGEIVNADVMQCYRGVPIATNKPSLSEREKYHYHLVDCVPSSVNYTIQKWVIDADLQIEQIAKQNKVPIVCGGTSYYIDALIYRHESNQFDSNELTHRNGEKADQEDLDFELPSEEMLYKKLEEVDPQMAERLHENDTTRIRNALLFYYRTGKTLSSQLLEDKVDVKYKAVFVWVDAALVLLDKRADTRVDEMVSSGVVQENVEFIESYKFELEQLEWKWGICMAIGLSEFIDIRLNKGTIEDAILNMKTHTKQYIRKQIRFIKNRFIAQRNVLMYHFIHNGDVKVGFDQVVIFVKNAMESTLEMSPTTSIETKNFVEWKKYYCDVCKVTLNGENEWKTHLISKKHRIATQRLNKYHPPK</sequence>
<accession>A0A0A1U0U3</accession>
<dbReference type="GeneID" id="14886437"/>
<keyword evidence="3 5" id="KW-0547">Nucleotide-binding</keyword>
<dbReference type="PANTHER" id="PTHR11088:SF89">
    <property type="entry name" value="TRNA DIMETHYLALLYLTRANSFERASE"/>
    <property type="match status" value="1"/>
</dbReference>
<keyword evidence="8" id="KW-1185">Reference proteome</keyword>
<dbReference type="KEGG" id="eiv:EIN_098460"/>
<evidence type="ECO:0000256" key="1">
    <source>
        <dbReference type="ARBA" id="ARBA00005842"/>
    </source>
</evidence>
<keyword evidence="2 5" id="KW-0808">Transferase</keyword>
<dbReference type="OMA" id="VPHYLID"/>
<dbReference type="InterPro" id="IPR018022">
    <property type="entry name" value="IPT"/>
</dbReference>
<dbReference type="SUPFAM" id="SSF52540">
    <property type="entry name" value="P-loop containing nucleoside triphosphate hydrolases"/>
    <property type="match status" value="2"/>
</dbReference>
<gene>
    <name evidence="7" type="ORF">EIN_098460</name>
</gene>
<dbReference type="OrthoDB" id="775260at2759"/>
<dbReference type="AlphaFoldDB" id="A0A0A1U0U3"/>
<dbReference type="GO" id="GO:0052381">
    <property type="term" value="F:tRNA dimethylallyltransferase activity"/>
    <property type="evidence" value="ECO:0007669"/>
    <property type="project" value="UniProtKB-EC"/>
</dbReference>
<dbReference type="RefSeq" id="XP_004254290.1">
    <property type="nucleotide sequence ID" value="XM_004254242.1"/>
</dbReference>
<dbReference type="GO" id="GO:0003676">
    <property type="term" value="F:nucleic acid binding"/>
    <property type="evidence" value="ECO:0007669"/>
    <property type="project" value="InterPro"/>
</dbReference>
<dbReference type="EC" id="2.5.1.75" evidence="7"/>
<dbReference type="Gene3D" id="3.40.50.300">
    <property type="entry name" value="P-loop containing nucleotide triphosphate hydrolases"/>
    <property type="match status" value="1"/>
</dbReference>
<dbReference type="GO" id="GO:0006400">
    <property type="term" value="P:tRNA modification"/>
    <property type="evidence" value="ECO:0007669"/>
    <property type="project" value="TreeGrafter"/>
</dbReference>
<dbReference type="VEuPathDB" id="AmoebaDB:EIN_098460"/>
<evidence type="ECO:0000313" key="7">
    <source>
        <dbReference type="EMBL" id="ELP87519.1"/>
    </source>
</evidence>
<dbReference type="Gene3D" id="1.10.20.140">
    <property type="match status" value="1"/>
</dbReference>
<dbReference type="SMART" id="SM00451">
    <property type="entry name" value="ZnF_U1"/>
    <property type="match status" value="1"/>
</dbReference>